<keyword evidence="1" id="KW-0812">Transmembrane</keyword>
<keyword evidence="1" id="KW-0472">Membrane</keyword>
<dbReference type="RefSeq" id="WP_243798106.1">
    <property type="nucleotide sequence ID" value="NZ_CP094669.1"/>
</dbReference>
<proteinExistence type="predicted"/>
<name>A0ABY4CWH3_9BACT</name>
<evidence type="ECO:0000313" key="3">
    <source>
        <dbReference type="Proteomes" id="UP000831113"/>
    </source>
</evidence>
<dbReference type="Proteomes" id="UP000831113">
    <property type="component" value="Chromosome"/>
</dbReference>
<keyword evidence="3" id="KW-1185">Reference proteome</keyword>
<evidence type="ECO:0008006" key="4">
    <source>
        <dbReference type="Google" id="ProtNLM"/>
    </source>
</evidence>
<sequence length="171" mass="19446">MNRTTSLRSRYVGFSGGRVLWILLNMCWLVSLLTLAACDKTGSTGAGKPYRLLVIKDPGNHTRTYAVLSNHLMGISMRHYRSLTPQQLTREKALTDSLFRRRTSPEVRNQLARLKGFNNALHQDTLIHQLQLARQEVLKTNPSFLAKSLRAQTKWLLLAQTSNRKNTTSPE</sequence>
<organism evidence="2 3">
    <name type="scientific">Hymenobacter tibetensis</name>
    <dbReference type="NCBI Taxonomy" id="497967"/>
    <lineage>
        <taxon>Bacteria</taxon>
        <taxon>Pseudomonadati</taxon>
        <taxon>Bacteroidota</taxon>
        <taxon>Cytophagia</taxon>
        <taxon>Cytophagales</taxon>
        <taxon>Hymenobacteraceae</taxon>
        <taxon>Hymenobacter</taxon>
    </lineage>
</organism>
<gene>
    <name evidence="2" type="ORF">MTX78_21160</name>
</gene>
<keyword evidence="1" id="KW-1133">Transmembrane helix</keyword>
<evidence type="ECO:0000313" key="2">
    <source>
        <dbReference type="EMBL" id="UOG74613.1"/>
    </source>
</evidence>
<accession>A0ABY4CWH3</accession>
<reference evidence="2 3" key="1">
    <citation type="submission" date="2022-03" db="EMBL/GenBank/DDBJ databases">
        <title>Hymenobactersp. isolated from the air.</title>
        <authorList>
            <person name="Won M."/>
            <person name="Kwon S.-W."/>
        </authorList>
    </citation>
    <scope>NUCLEOTIDE SEQUENCE [LARGE SCALE GENOMIC DNA]</scope>
    <source>
        <strain evidence="2 3">KACC 21982</strain>
    </source>
</reference>
<protein>
    <recommendedName>
        <fullName evidence="4">Periplasmic heavy metal sensor</fullName>
    </recommendedName>
</protein>
<evidence type="ECO:0000256" key="1">
    <source>
        <dbReference type="SAM" id="Phobius"/>
    </source>
</evidence>
<dbReference type="EMBL" id="CP094669">
    <property type="protein sequence ID" value="UOG74613.1"/>
    <property type="molecule type" value="Genomic_DNA"/>
</dbReference>
<feature type="transmembrane region" description="Helical" evidence="1">
    <location>
        <begin position="20"/>
        <end position="38"/>
    </location>
</feature>